<feature type="transmembrane region" description="Helical" evidence="1">
    <location>
        <begin position="6"/>
        <end position="23"/>
    </location>
</feature>
<gene>
    <name evidence="2" type="ORF">AXG55_04485</name>
</gene>
<dbReference type="EMBL" id="CP017834">
    <property type="protein sequence ID" value="APJ03198.1"/>
    <property type="molecule type" value="Genomic_DNA"/>
</dbReference>
<dbReference type="Proteomes" id="UP000184731">
    <property type="component" value="Chromosome"/>
</dbReference>
<evidence type="ECO:0000313" key="2">
    <source>
        <dbReference type="EMBL" id="APJ03198.1"/>
    </source>
</evidence>
<evidence type="ECO:0000256" key="1">
    <source>
        <dbReference type="SAM" id="Phobius"/>
    </source>
</evidence>
<dbReference type="KEGG" id="saqi:AXG55_04485"/>
<dbReference type="STRING" id="1915309.AXG55_04485"/>
<keyword evidence="3" id="KW-1185">Reference proteome</keyword>
<evidence type="ECO:0008006" key="4">
    <source>
        <dbReference type="Google" id="ProtNLM"/>
    </source>
</evidence>
<keyword evidence="1" id="KW-1133">Transmembrane helix</keyword>
<feature type="transmembrane region" description="Helical" evidence="1">
    <location>
        <begin position="357"/>
        <end position="375"/>
    </location>
</feature>
<dbReference type="OrthoDB" id="5287372at2"/>
<evidence type="ECO:0000313" key="3">
    <source>
        <dbReference type="Proteomes" id="UP000184731"/>
    </source>
</evidence>
<dbReference type="RefSeq" id="WP_148696926.1">
    <property type="nucleotide sequence ID" value="NZ_CP017834.1"/>
</dbReference>
<reference evidence="2 3" key="1">
    <citation type="submission" date="2016-10" db="EMBL/GenBank/DDBJ databases">
        <title>Silvanigrella aquatica sp. nov., isolated from a freshwater lake located in the Black Forest, Germany, description of Silvanigrellaceae fam. nov., Silvanigrellales ord. nov., reclassification of the order Bdellovibrionales in the class Oligoflexia, reclassification of the families Bacteriovoracaceae and Halobacteriovoraceae in the new order Bacteriovoracales ord. nov., and reclassification of the family Pseudobacteriovoracaceae in the order Oligoflexiales.</title>
        <authorList>
            <person name="Hahn M.W."/>
            <person name="Schmidt J."/>
            <person name="Koll U."/>
            <person name="Rohde M."/>
            <person name="Verbag S."/>
            <person name="Pitt A."/>
            <person name="Nakai R."/>
            <person name="Naganuma T."/>
            <person name="Lang E."/>
        </authorList>
    </citation>
    <scope>NUCLEOTIDE SEQUENCE [LARGE SCALE GENOMIC DNA]</scope>
    <source>
        <strain evidence="2 3">MWH-Nonnen-W8red</strain>
    </source>
</reference>
<keyword evidence="1" id="KW-0812">Transmembrane</keyword>
<sequence>MLLIFSYILVSALIFITVTFLLFKSINPDISKFFKNEMLKIFTFDMHWLLKNKSLLRKKNLFIVMGANSNSYFNELNNIHNPENESLIYFEDAKKPFEITHLKSTYFLFINHNLFELNESTGRINLNRILRNINSILKMRRHHHLDGIIIFPNQIAFEKNISNLKDLSEEAKIYSKVFKQICLKLKSKIPLFFIENSQYNEIPPFQSVSSIDSDNEVPFFGFSHHTLKNTDDLNKEIKNAIDDCIYSFEQQCQYYLQQFNDKAQIQVQVLRFFYNLKSGLVLFSKNYIDYFYKSFQFKDKNLTNLHYILNISSFHENLNQSDKNSYLLNTFNHISTVLINGSEISNEFIRNKNRKRLILSIFTILNLIFVTYAIFSSQKILRQKRDIFLKSFSELNLYISNYKQVTNNLTHSSILQSKICSLINNSNTLQSTSFYSTLLFPTWYTHLDLELTDKYNSSLANFTSTILIQHLNEKISKNLDLQYLAGNDALESPDLIKKINKFVDENNSINQIYGLINDPNPVKNTEAFPLMTHLLYGVDCGKSLVQKNIFSTLNMKNIRGQFNFSFADFKTKSNEVLKQIIQIYIQSNTKNNEILIAINNLVSNLNSITKLDNSDLQNQDIALSKKILMDINSLQDSLLKSQDNLKNMHQFYGTEFKKLLTEIEKNASFGIDTSNSISTMANEQFEQFKLQLSTTSSFGTTFPLLINNAGTFNLNPALQQIALALTKMSSVFEDNAVNLPHLTNNKPFSSDLHSIDENLPENALWDIDSLQSNLQSSISFTGAVNSVNQLQIPEILSIYFNRLANSLSSIFWKKNLPNSLKIFNINNQSLELANLQIDPSIQNIQMSTPILKSISDQLLQFKQNEINSSLSSIVNQQIDRQIKKYSDSLNSSLFFTAIDSDFLWWNGEVSPAFHAFGVNSEENLKLYINNQKIALEQFFNKNIQPLLQARNLYFKNPTNYSSDRALSNLLVVNDALSATPKTNSFALLSNFITMSMFPLRSESCQKFISQPPALSHNDFFAIKLNSIYSPLENRCQSLLIKQAFANYDKFAFQFNSSLAGKYPFQSKDYATGSASLDDMNEIFNQFSQLQKQDIAILKKFSALYRGRSDVQNFVDNMTKLQNFFNPQNDKEGNPIPTKWNVEFYFRTNTDKEILGNQLINWSLQTGSEVIGSVQGNNLKGKFIWSYSDPIQFSVSLAQGSKYTLEKISDDKNIFISNNTVYFGIKNRWSLLKFIDDYADCGNSKFCLRNNLKFELPINNEKSITFYVSLYLKNSKGIRVNVPSFPTSAPYIEKKNIKQITTDNYE</sequence>
<keyword evidence="1" id="KW-0472">Membrane</keyword>
<name>A0A1L4CZ26_9BACT</name>
<proteinExistence type="predicted"/>
<protein>
    <recommendedName>
        <fullName evidence="4">IcmF-related N-terminal domain-containing protein</fullName>
    </recommendedName>
</protein>
<accession>A0A1L4CZ26</accession>
<organism evidence="2 3">
    <name type="scientific">Silvanigrella aquatica</name>
    <dbReference type="NCBI Taxonomy" id="1915309"/>
    <lineage>
        <taxon>Bacteria</taxon>
        <taxon>Pseudomonadati</taxon>
        <taxon>Bdellovibrionota</taxon>
        <taxon>Oligoflexia</taxon>
        <taxon>Silvanigrellales</taxon>
        <taxon>Silvanigrellaceae</taxon>
        <taxon>Silvanigrella</taxon>
    </lineage>
</organism>